<sequence>MDCRKNDRGHEEQFYKGRHLKLNELREMDCSNEYLYKPHIPNYPKNVQFQVSHLRHDTNVSGLFGIMESCGFKKQGFSGRPNLVWWSLDISKRDITETENQYLQENRFDPGKSFLHHFTSSPAFLSSSRLGNFRFSMSIDELLQFYKNQFCEGQEPDIRVFETVVYKQEVMYVIVIHGPDARDLFSEYPLLQDTPDAVCVLRGNTIIWRAQAMTHRLFKKQHQYYVWDHIGVAFHVPHGEDKTKATLRFCEQQKSNCQVHTIKSPWKQVKS</sequence>
<dbReference type="EMBL" id="JAFHDT010000008">
    <property type="protein sequence ID" value="KAI7806581.1"/>
    <property type="molecule type" value="Genomic_DNA"/>
</dbReference>
<gene>
    <name evidence="1" type="ORF">IRJ41_008462</name>
</gene>
<organism evidence="1 2">
    <name type="scientific">Triplophysa rosa</name>
    <name type="common">Cave loach</name>
    <dbReference type="NCBI Taxonomy" id="992332"/>
    <lineage>
        <taxon>Eukaryota</taxon>
        <taxon>Metazoa</taxon>
        <taxon>Chordata</taxon>
        <taxon>Craniata</taxon>
        <taxon>Vertebrata</taxon>
        <taxon>Euteleostomi</taxon>
        <taxon>Actinopterygii</taxon>
        <taxon>Neopterygii</taxon>
        <taxon>Teleostei</taxon>
        <taxon>Ostariophysi</taxon>
        <taxon>Cypriniformes</taxon>
        <taxon>Nemacheilidae</taxon>
        <taxon>Triplophysa</taxon>
    </lineage>
</organism>
<proteinExistence type="predicted"/>
<name>A0A9W7WQT9_TRIRA</name>
<comment type="caution">
    <text evidence="1">The sequence shown here is derived from an EMBL/GenBank/DDBJ whole genome shotgun (WGS) entry which is preliminary data.</text>
</comment>
<evidence type="ECO:0000313" key="2">
    <source>
        <dbReference type="Proteomes" id="UP001059041"/>
    </source>
</evidence>
<accession>A0A9W7WQT9</accession>
<protein>
    <submittedName>
        <fullName evidence="1">Uncharacterized protein</fullName>
    </submittedName>
</protein>
<dbReference type="AlphaFoldDB" id="A0A9W7WQT9"/>
<keyword evidence="2" id="KW-1185">Reference proteome</keyword>
<reference evidence="1" key="1">
    <citation type="submission" date="2021-02" db="EMBL/GenBank/DDBJ databases">
        <title>Comparative genomics reveals that relaxation of natural selection precedes convergent phenotypic evolution of cavefish.</title>
        <authorList>
            <person name="Peng Z."/>
        </authorList>
    </citation>
    <scope>NUCLEOTIDE SEQUENCE</scope>
    <source>
        <tissue evidence="1">Muscle</tissue>
    </source>
</reference>
<evidence type="ECO:0000313" key="1">
    <source>
        <dbReference type="EMBL" id="KAI7806581.1"/>
    </source>
</evidence>
<dbReference type="Proteomes" id="UP001059041">
    <property type="component" value="Linkage Group LG8"/>
</dbReference>